<dbReference type="OrthoDB" id="686253at2759"/>
<comment type="caution">
    <text evidence="2">The sequence shown here is derived from an EMBL/GenBank/DDBJ whole genome shotgun (WGS) entry which is preliminary data.</text>
</comment>
<dbReference type="AlphaFoldDB" id="A0A1E5VIQ2"/>
<evidence type="ECO:0000256" key="1">
    <source>
        <dbReference type="SAM" id="MobiDB-lite"/>
    </source>
</evidence>
<accession>A0A1E5VIQ2</accession>
<sequence>MKRAAQHDDADWRNGRNPSARVPSPALATMSQAAAPSGDTDRRHVPRVIRNAVDGAWERPDAPAGYGPAVPLQMARAHRWARYDDVVSALRALANLSLLEQPAREDARATLRGLFQHPAPASPRRRSSCPLTTAGSGSA</sequence>
<feature type="region of interest" description="Disordered" evidence="1">
    <location>
        <begin position="1"/>
        <end position="45"/>
    </location>
</feature>
<dbReference type="Proteomes" id="UP000095767">
    <property type="component" value="Unassembled WGS sequence"/>
</dbReference>
<dbReference type="InterPro" id="IPR001337">
    <property type="entry name" value="TMV-like_coat"/>
</dbReference>
<proteinExistence type="predicted"/>
<dbReference type="GO" id="GO:0005198">
    <property type="term" value="F:structural molecule activity"/>
    <property type="evidence" value="ECO:0007669"/>
    <property type="project" value="InterPro"/>
</dbReference>
<protein>
    <submittedName>
        <fullName evidence="2">Uncharacterized protein</fullName>
    </submittedName>
</protein>
<feature type="region of interest" description="Disordered" evidence="1">
    <location>
        <begin position="111"/>
        <end position="139"/>
    </location>
</feature>
<keyword evidence="3" id="KW-1185">Reference proteome</keyword>
<dbReference type="EMBL" id="LWDX02038520">
    <property type="protein sequence ID" value="OEL24975.1"/>
    <property type="molecule type" value="Genomic_DNA"/>
</dbReference>
<reference evidence="2 3" key="1">
    <citation type="submission" date="2016-09" db="EMBL/GenBank/DDBJ databases">
        <title>The draft genome of Dichanthelium oligosanthes: A C3 panicoid grass species.</title>
        <authorList>
            <person name="Studer A.J."/>
            <person name="Schnable J.C."/>
            <person name="Brutnell T.P."/>
        </authorList>
    </citation>
    <scope>NUCLEOTIDE SEQUENCE [LARGE SCALE GENOMIC DNA]</scope>
    <source>
        <strain evidence="3">cv. Kellogg 1175</strain>
        <tissue evidence="2">Leaf</tissue>
    </source>
</reference>
<feature type="compositionally biased region" description="Polar residues" evidence="1">
    <location>
        <begin position="129"/>
        <end position="139"/>
    </location>
</feature>
<evidence type="ECO:0000313" key="2">
    <source>
        <dbReference type="EMBL" id="OEL24975.1"/>
    </source>
</evidence>
<gene>
    <name evidence="2" type="ORF">BAE44_0014007</name>
</gene>
<dbReference type="Pfam" id="PF00721">
    <property type="entry name" value="TMV_coat"/>
    <property type="match status" value="1"/>
</dbReference>
<evidence type="ECO:0000313" key="3">
    <source>
        <dbReference type="Proteomes" id="UP000095767"/>
    </source>
</evidence>
<organism evidence="2 3">
    <name type="scientific">Dichanthelium oligosanthes</name>
    <dbReference type="NCBI Taxonomy" id="888268"/>
    <lineage>
        <taxon>Eukaryota</taxon>
        <taxon>Viridiplantae</taxon>
        <taxon>Streptophyta</taxon>
        <taxon>Embryophyta</taxon>
        <taxon>Tracheophyta</taxon>
        <taxon>Spermatophyta</taxon>
        <taxon>Magnoliopsida</taxon>
        <taxon>Liliopsida</taxon>
        <taxon>Poales</taxon>
        <taxon>Poaceae</taxon>
        <taxon>PACMAD clade</taxon>
        <taxon>Panicoideae</taxon>
        <taxon>Panicodae</taxon>
        <taxon>Paniceae</taxon>
        <taxon>Dichantheliinae</taxon>
        <taxon>Dichanthelium</taxon>
    </lineage>
</organism>
<feature type="compositionally biased region" description="Basic and acidic residues" evidence="1">
    <location>
        <begin position="1"/>
        <end position="14"/>
    </location>
</feature>
<name>A0A1E5VIQ2_9POAL</name>